<feature type="region of interest" description="Disordered" evidence="7">
    <location>
        <begin position="473"/>
        <end position="508"/>
    </location>
</feature>
<feature type="compositionally biased region" description="Polar residues" evidence="7">
    <location>
        <begin position="485"/>
        <end position="494"/>
    </location>
</feature>
<dbReference type="PANTHER" id="PTHR21625:SF1">
    <property type="entry name" value="DYNEIN REGULATORY COMPLEX PROTEIN 1"/>
    <property type="match status" value="1"/>
</dbReference>
<protein>
    <submittedName>
        <fullName evidence="9">DRC1 protein</fullName>
    </submittedName>
</protein>
<organism evidence="9 10">
    <name type="scientific">Grantiella picta</name>
    <dbReference type="NCBI Taxonomy" id="266360"/>
    <lineage>
        <taxon>Eukaryota</taxon>
        <taxon>Metazoa</taxon>
        <taxon>Chordata</taxon>
        <taxon>Craniata</taxon>
        <taxon>Vertebrata</taxon>
        <taxon>Euteleostomi</taxon>
        <taxon>Archelosauria</taxon>
        <taxon>Archosauria</taxon>
        <taxon>Dinosauria</taxon>
        <taxon>Saurischia</taxon>
        <taxon>Theropoda</taxon>
        <taxon>Coelurosauria</taxon>
        <taxon>Aves</taxon>
        <taxon>Neognathae</taxon>
        <taxon>Neoaves</taxon>
        <taxon>Telluraves</taxon>
        <taxon>Australaves</taxon>
        <taxon>Passeriformes</taxon>
        <taxon>Meliphagoidea</taxon>
        <taxon>Meliphagidae</taxon>
        <taxon>Grantiella</taxon>
    </lineage>
</organism>
<keyword evidence="4" id="KW-0969">Cilium</keyword>
<dbReference type="AlphaFoldDB" id="A0A7K6EZ68"/>
<dbReference type="InterPro" id="IPR039505">
    <property type="entry name" value="DRC1/2_N"/>
</dbReference>
<feature type="non-terminal residue" evidence="9">
    <location>
        <position position="579"/>
    </location>
</feature>
<keyword evidence="10" id="KW-1185">Reference proteome</keyword>
<dbReference type="GO" id="GO:0003352">
    <property type="term" value="P:regulation of cilium movement"/>
    <property type="evidence" value="ECO:0007669"/>
    <property type="project" value="TreeGrafter"/>
</dbReference>
<dbReference type="GO" id="GO:0005858">
    <property type="term" value="C:axonemal dynein complex"/>
    <property type="evidence" value="ECO:0007669"/>
    <property type="project" value="InterPro"/>
</dbReference>
<reference evidence="9 10" key="1">
    <citation type="submission" date="2019-09" db="EMBL/GenBank/DDBJ databases">
        <title>Bird 10,000 Genomes (B10K) Project - Family phase.</title>
        <authorList>
            <person name="Zhang G."/>
        </authorList>
    </citation>
    <scope>NUCLEOTIDE SEQUENCE [LARGE SCALE GENOMIC DNA]</scope>
    <source>
        <strain evidence="9">B10K-DU-029-50</strain>
        <tissue evidence="9">Heart</tissue>
    </source>
</reference>
<evidence type="ECO:0000256" key="6">
    <source>
        <dbReference type="SAM" id="Coils"/>
    </source>
</evidence>
<comment type="subcellular location">
    <subcellularLocation>
        <location evidence="1">Cytoplasm</location>
        <location evidence="1">Cytoskeleton</location>
        <location evidence="1">Flagellum axoneme</location>
    </subcellularLocation>
</comment>
<dbReference type="GO" id="GO:0060285">
    <property type="term" value="P:cilium-dependent cell motility"/>
    <property type="evidence" value="ECO:0007669"/>
    <property type="project" value="TreeGrafter"/>
</dbReference>
<evidence type="ECO:0000256" key="5">
    <source>
        <dbReference type="ARBA" id="ARBA00023273"/>
    </source>
</evidence>
<gene>
    <name evidence="9" type="primary">Drc1</name>
    <name evidence="9" type="ORF">GRAPIC_R05730</name>
</gene>
<feature type="coiled-coil region" evidence="6">
    <location>
        <begin position="6"/>
        <end position="165"/>
    </location>
</feature>
<dbReference type="PANTHER" id="PTHR21625">
    <property type="entry name" value="NYD-SP28 PROTEIN"/>
    <property type="match status" value="1"/>
</dbReference>
<feature type="domain" description="Dynein regulatory complex protein 1/2 N-terminal" evidence="8">
    <location>
        <begin position="3"/>
        <end position="86"/>
    </location>
</feature>
<evidence type="ECO:0000313" key="9">
    <source>
        <dbReference type="EMBL" id="NWV43987.1"/>
    </source>
</evidence>
<evidence type="ECO:0000256" key="2">
    <source>
        <dbReference type="ARBA" id="ARBA00022846"/>
    </source>
</evidence>
<feature type="non-terminal residue" evidence="9">
    <location>
        <position position="1"/>
    </location>
</feature>
<comment type="caution">
    <text evidence="9">The sequence shown here is derived from an EMBL/GenBank/DDBJ whole genome shotgun (WGS) entry which is preliminary data.</text>
</comment>
<keyword evidence="3 6" id="KW-0175">Coiled coil</keyword>
<evidence type="ECO:0000256" key="1">
    <source>
        <dbReference type="ARBA" id="ARBA00004611"/>
    </source>
</evidence>
<dbReference type="InterPro" id="IPR039750">
    <property type="entry name" value="DRC1/DRC2"/>
</dbReference>
<proteinExistence type="predicted"/>
<dbReference type="Pfam" id="PF14772">
    <property type="entry name" value="NYD-SP28"/>
    <property type="match status" value="1"/>
</dbReference>
<name>A0A7K6EZ68_9PASS</name>
<dbReference type="EMBL" id="VZRM01008902">
    <property type="protein sequence ID" value="NWV43987.1"/>
    <property type="molecule type" value="Genomic_DNA"/>
</dbReference>
<dbReference type="Proteomes" id="UP000575029">
    <property type="component" value="Unassembled WGS sequence"/>
</dbReference>
<evidence type="ECO:0000256" key="7">
    <source>
        <dbReference type="SAM" id="MobiDB-lite"/>
    </source>
</evidence>
<evidence type="ECO:0000259" key="8">
    <source>
        <dbReference type="Pfam" id="PF14772"/>
    </source>
</evidence>
<evidence type="ECO:0000313" key="10">
    <source>
        <dbReference type="Proteomes" id="UP000575029"/>
    </source>
</evidence>
<feature type="coiled-coil region" evidence="6">
    <location>
        <begin position="227"/>
        <end position="272"/>
    </location>
</feature>
<accession>A0A7K6EZ68</accession>
<dbReference type="GO" id="GO:0070286">
    <property type="term" value="P:axonemal dynein complex assembly"/>
    <property type="evidence" value="ECO:0007669"/>
    <property type="project" value="InterPro"/>
</dbReference>
<evidence type="ECO:0000256" key="4">
    <source>
        <dbReference type="ARBA" id="ARBA00023069"/>
    </source>
</evidence>
<evidence type="ECO:0000256" key="3">
    <source>
        <dbReference type="ARBA" id="ARBA00023054"/>
    </source>
</evidence>
<keyword evidence="5" id="KW-0966">Cell projection</keyword>
<sequence length="579" mass="68339">LASRRLEKLEREAKHGMEKLQEINSKWSLAKEMKIPQELWELLEQQQDQCEKLLADKNQLIQELQQELKSKDEQYEEALKEQGNEIHLLLERMEEQTRHMLKTYRHNLRQIEKTFEEERREMLDNNRKRWNETIRSHNDLELEFLQEQMEKAGEFEKQLIELQDENTENYDTMRFQLEKDVQYLEKRLRQMKGIYHLNQVKLEYNLEVLRELHMENSTLRSFQKRKISRLQSVLSLLKVKMAKQEQKFQEEKQSLESECERIAGQLQETRGRMRYVARCNSEKFRKVWIVNEEEAKGLVREVLDADRIIHVQQLGMPWEEPDLWFMDNVGPLGGRREKKDAMQVAMEVLEGGGEGGKEDLEKVEERATSHPNISRETLRKILELLSEESGFLVENKLLRPLQEVVAPSKTVWKLQSIFETFRIEDEDELRELLDFFVEHITQETTDSQVGSPGDPRIPGKRSQEFQELLFSLQDTPGGEDPTDPAQDQGNGRSHSQTDELRSPGSSNPAVPIQVDEILKILKEFLRGFDKLRWEWGRIGEVLDVRDNSKDGEYWEALSSIIPKRTLKLWDALGAALLEY</sequence>
<keyword evidence="2" id="KW-0282">Flagellum</keyword>